<evidence type="ECO:0000256" key="1">
    <source>
        <dbReference type="SAM" id="MobiDB-lite"/>
    </source>
</evidence>
<dbReference type="GO" id="GO:0016579">
    <property type="term" value="P:protein deubiquitination"/>
    <property type="evidence" value="ECO:0007669"/>
    <property type="project" value="TreeGrafter"/>
</dbReference>
<feature type="region of interest" description="Disordered" evidence="1">
    <location>
        <begin position="1"/>
        <end position="23"/>
    </location>
</feature>
<name>A0A2B4R9W5_STYPI</name>
<dbReference type="Pfam" id="PF02338">
    <property type="entry name" value="OTU"/>
    <property type="match status" value="1"/>
</dbReference>
<dbReference type="InterPro" id="IPR050704">
    <property type="entry name" value="Peptidase_C85-like"/>
</dbReference>
<dbReference type="GO" id="GO:0004843">
    <property type="term" value="F:cysteine-type deubiquitinase activity"/>
    <property type="evidence" value="ECO:0007669"/>
    <property type="project" value="TreeGrafter"/>
</dbReference>
<evidence type="ECO:0000259" key="2">
    <source>
        <dbReference type="PROSITE" id="PS50802"/>
    </source>
</evidence>
<dbReference type="PANTHER" id="PTHR12419">
    <property type="entry name" value="OTU DOMAIN CONTAINING PROTEIN"/>
    <property type="match status" value="1"/>
</dbReference>
<dbReference type="Gene3D" id="3.90.70.80">
    <property type="match status" value="1"/>
</dbReference>
<feature type="domain" description="OTU" evidence="2">
    <location>
        <begin position="42"/>
        <end position="152"/>
    </location>
</feature>
<keyword evidence="4" id="KW-1185">Reference proteome</keyword>
<dbReference type="OrthoDB" id="5987807at2759"/>
<dbReference type="PANTHER" id="PTHR12419:SF11">
    <property type="entry name" value="OTU DOMAIN-CONTAINING PROTEIN DDB_G0284757"/>
    <property type="match status" value="1"/>
</dbReference>
<dbReference type="InterPro" id="IPR003323">
    <property type="entry name" value="OTU_dom"/>
</dbReference>
<dbReference type="GO" id="GO:0016740">
    <property type="term" value="F:transferase activity"/>
    <property type="evidence" value="ECO:0007669"/>
    <property type="project" value="UniProtKB-KW"/>
</dbReference>
<gene>
    <name evidence="3" type="primary">Alg13</name>
    <name evidence="3" type="ORF">AWC38_SpisGene22787</name>
</gene>
<comment type="caution">
    <text evidence="3">The sequence shown here is derived from an EMBL/GenBank/DDBJ whole genome shotgun (WGS) entry which is preliminary data.</text>
</comment>
<dbReference type="InterPro" id="IPR038765">
    <property type="entry name" value="Papain-like_cys_pep_sf"/>
</dbReference>
<proteinExistence type="predicted"/>
<evidence type="ECO:0000313" key="4">
    <source>
        <dbReference type="Proteomes" id="UP000225706"/>
    </source>
</evidence>
<dbReference type="CDD" id="cd22758">
    <property type="entry name" value="OTU_232R-like"/>
    <property type="match status" value="1"/>
</dbReference>
<sequence>MNLLRSGDVELNPGPEQNVNNQTNLSVDSSTLLNFRLGQLGLIALDVGGAGDCFFKAVSHQLYGNPSHHFHIRQAAVQYLRDNPERFIESNTQNSWNGYLTNMSMQEEIAESVLANSFYIIHGKAGRSISMDSFLEYKNNSLKANLDLLGPNFKEESAQRIKGLIGVSDGILIDSFVYACPSPTPSQPFVYLVPASPVNISPVNISPVNISPVNISPVCSLLLIQPLLVNSLILMHNRAVSLSLLDVIKATQTSSPNTKQPTMQDKAENIQETLGKILKQIDTLIVVHCGTRETRVPDAVQAKVTAQLIAYTACGMYIFSSKEGSSS</sequence>
<keyword evidence="3" id="KW-0808">Transferase</keyword>
<dbReference type="EMBL" id="LSMT01001056">
    <property type="protein sequence ID" value="PFX13157.1"/>
    <property type="molecule type" value="Genomic_DNA"/>
</dbReference>
<dbReference type="SUPFAM" id="SSF54001">
    <property type="entry name" value="Cysteine proteinases"/>
    <property type="match status" value="1"/>
</dbReference>
<dbReference type="PROSITE" id="PS50802">
    <property type="entry name" value="OTU"/>
    <property type="match status" value="1"/>
</dbReference>
<accession>A0A2B4R9W5</accession>
<organism evidence="3 4">
    <name type="scientific">Stylophora pistillata</name>
    <name type="common">Smooth cauliflower coral</name>
    <dbReference type="NCBI Taxonomy" id="50429"/>
    <lineage>
        <taxon>Eukaryota</taxon>
        <taxon>Metazoa</taxon>
        <taxon>Cnidaria</taxon>
        <taxon>Anthozoa</taxon>
        <taxon>Hexacorallia</taxon>
        <taxon>Scleractinia</taxon>
        <taxon>Astrocoeniina</taxon>
        <taxon>Pocilloporidae</taxon>
        <taxon>Stylophora</taxon>
    </lineage>
</organism>
<evidence type="ECO:0000313" key="3">
    <source>
        <dbReference type="EMBL" id="PFX13157.1"/>
    </source>
</evidence>
<reference evidence="4" key="1">
    <citation type="journal article" date="2017" name="bioRxiv">
        <title>Comparative analysis of the genomes of Stylophora pistillata and Acropora digitifera provides evidence for extensive differences between species of corals.</title>
        <authorList>
            <person name="Voolstra C.R."/>
            <person name="Li Y."/>
            <person name="Liew Y.J."/>
            <person name="Baumgarten S."/>
            <person name="Zoccola D."/>
            <person name="Flot J.-F."/>
            <person name="Tambutte S."/>
            <person name="Allemand D."/>
            <person name="Aranda M."/>
        </authorList>
    </citation>
    <scope>NUCLEOTIDE SEQUENCE [LARGE SCALE GENOMIC DNA]</scope>
</reference>
<dbReference type="STRING" id="50429.A0A2B4R9W5"/>
<dbReference type="AlphaFoldDB" id="A0A2B4R9W5"/>
<dbReference type="Proteomes" id="UP000225706">
    <property type="component" value="Unassembled WGS sequence"/>
</dbReference>
<protein>
    <submittedName>
        <fullName evidence="3">Putative bifunctional UDP-N-acetylglucosamine transferase and deubiquitinase ALG13</fullName>
    </submittedName>
</protein>